<dbReference type="Ensembl" id="ENSPMGT00000026025.1">
    <property type="protein sequence ID" value="ENSPMGP00000024428.1"/>
    <property type="gene ID" value="ENSPMGG00000019758.1"/>
</dbReference>
<evidence type="ECO:0000313" key="4">
    <source>
        <dbReference type="Proteomes" id="UP000261520"/>
    </source>
</evidence>
<dbReference type="STRING" id="409849.ENSPMGP00000024428"/>
<reference evidence="3" key="2">
    <citation type="submission" date="2025-09" db="UniProtKB">
        <authorList>
            <consortium name="Ensembl"/>
        </authorList>
    </citation>
    <scope>IDENTIFICATION</scope>
</reference>
<dbReference type="PANTHER" id="PTHR39319:SF1">
    <property type="entry name" value="SI:DKEY-256H2.1"/>
    <property type="match status" value="1"/>
</dbReference>
<dbReference type="Gene3D" id="2.60.120.230">
    <property type="match status" value="2"/>
</dbReference>
<keyword evidence="1" id="KW-1015">Disulfide bond</keyword>
<evidence type="ECO:0000259" key="2">
    <source>
        <dbReference type="SMART" id="SM01290"/>
    </source>
</evidence>
<dbReference type="PANTHER" id="PTHR39319">
    <property type="entry name" value="SI:DKEY-256H2.1"/>
    <property type="match status" value="1"/>
</dbReference>
<dbReference type="Proteomes" id="UP000261520">
    <property type="component" value="Unplaced"/>
</dbReference>
<protein>
    <recommendedName>
        <fullName evidence="2">Peptide-N-glycosidase F N-terminal domain-containing protein</fullName>
    </recommendedName>
</protein>
<proteinExistence type="predicted"/>
<evidence type="ECO:0000313" key="3">
    <source>
        <dbReference type="Ensembl" id="ENSPMGP00000024428.1"/>
    </source>
</evidence>
<keyword evidence="4" id="KW-1185">Reference proteome</keyword>
<dbReference type="GO" id="GO:0016715">
    <property type="term" value="F:oxidoreductase activity, acting on paired donors, with incorporation or reduction of molecular oxygen, reduced ascorbate as one donor, and incorporation of one atom of oxygen"/>
    <property type="evidence" value="ECO:0007669"/>
    <property type="project" value="InterPro"/>
</dbReference>
<dbReference type="InterPro" id="IPR015197">
    <property type="entry name" value="PngaseF_C"/>
</dbReference>
<dbReference type="InterPro" id="IPR008977">
    <property type="entry name" value="PHM/PNGase_F_dom_sf"/>
</dbReference>
<accession>A0A3B4B4R4</accession>
<evidence type="ECO:0000256" key="1">
    <source>
        <dbReference type="ARBA" id="ARBA00023157"/>
    </source>
</evidence>
<dbReference type="InterPro" id="IPR053251">
    <property type="entry name" value="N-glycanase"/>
</dbReference>
<dbReference type="SUPFAM" id="SSF52025">
    <property type="entry name" value="PA domain"/>
    <property type="match status" value="1"/>
</dbReference>
<dbReference type="InterPro" id="IPR015196">
    <property type="entry name" value="PngaseF_N"/>
</dbReference>
<dbReference type="AlphaFoldDB" id="A0A3B4B4R4"/>
<reference evidence="3" key="1">
    <citation type="submission" date="2025-08" db="UniProtKB">
        <authorList>
            <consortium name="Ensembl"/>
        </authorList>
    </citation>
    <scope>IDENTIFICATION</scope>
</reference>
<sequence length="611" mass="67605">FFNCKFKLYFKTAFAISHYELCLCKNRNPVKVAPYSLDPGDPAPAFSVPTLDGRLQYEPGMFRDSLIIHAFTNRSAFLETMWSSAEALGALVHGLPESAHVLLLSLDESAPSDVLWMKEQLYRAATHRGSIMNKDTLSRLHFCPLSVFSLGNWIPAVLYSWGCSGHNCGLSQAVFTSSDWKMPVIVKRLDARYDWLMEHWGQRSYSLVDAGDGCAPSPSVKGAVAWVSEEGCSFFTKVQNMAKSNASGVLVYAGAGQPIRDMTCEGAECEAAPLDVPAAMVHLEPSVAQALRLGQTVNVSFQTTPSPNFFISIDQQGALAEMGWFLYPTFSFIDVNKLSVTCLCPTGVWDRLELDVSLSCPSSRDASCPQWDHTVQLFVCCDLLSEMCDLELGRWITAFRRGTGHWLTDVSPLLPLLDSSTCSFTMKTVPWAMPWILSLNLRFSQTNNTTEGTPLLPFKITSLFNGGTFDKDYNKRYQPFKFTLPVSAKKVELYAVVTGHGSDENGCGEFCVTSHHFTVNSNYNHTLTFSTAGSPLGCTLKVPEGAVPNEHGTWLYGRGGWCDGLQVTPWRVDWTGSSNSLLYRGLFEGRDPNPSAQPGYIIMSSFLIFYK</sequence>
<dbReference type="Pfam" id="PF02225">
    <property type="entry name" value="PA"/>
    <property type="match status" value="1"/>
</dbReference>
<dbReference type="SUPFAM" id="SSF49742">
    <property type="entry name" value="PHM/PNGase F"/>
    <property type="match status" value="1"/>
</dbReference>
<dbReference type="SMART" id="SM01290">
    <property type="entry name" value="N-glycanase_N"/>
    <property type="match status" value="1"/>
</dbReference>
<dbReference type="InterPro" id="IPR003137">
    <property type="entry name" value="PA_domain"/>
</dbReference>
<dbReference type="CDD" id="cd00538">
    <property type="entry name" value="PA"/>
    <property type="match status" value="1"/>
</dbReference>
<feature type="domain" description="Peptide-N-glycosidase F N-terminal" evidence="2">
    <location>
        <begin position="326"/>
        <end position="443"/>
    </location>
</feature>
<name>A0A3B4B4R4_9GOBI</name>
<dbReference type="Pfam" id="PF09112">
    <property type="entry name" value="N-glycanase_N"/>
    <property type="match status" value="1"/>
</dbReference>
<dbReference type="InterPro" id="IPR046450">
    <property type="entry name" value="PA_dom_sf"/>
</dbReference>
<dbReference type="Gene3D" id="3.50.30.30">
    <property type="match status" value="1"/>
</dbReference>
<dbReference type="InterPro" id="IPR014784">
    <property type="entry name" value="Cu2_ascorb_mOase-like_C"/>
</dbReference>
<dbReference type="Pfam" id="PF09113">
    <property type="entry name" value="N-glycanase_C"/>
    <property type="match status" value="1"/>
</dbReference>
<organism evidence="3 4">
    <name type="scientific">Periophthalmus magnuspinnatus</name>
    <dbReference type="NCBI Taxonomy" id="409849"/>
    <lineage>
        <taxon>Eukaryota</taxon>
        <taxon>Metazoa</taxon>
        <taxon>Chordata</taxon>
        <taxon>Craniata</taxon>
        <taxon>Vertebrata</taxon>
        <taxon>Euteleostomi</taxon>
        <taxon>Actinopterygii</taxon>
        <taxon>Neopterygii</taxon>
        <taxon>Teleostei</taxon>
        <taxon>Neoteleostei</taxon>
        <taxon>Acanthomorphata</taxon>
        <taxon>Gobiaria</taxon>
        <taxon>Gobiiformes</taxon>
        <taxon>Gobioidei</taxon>
        <taxon>Gobiidae</taxon>
        <taxon>Oxudercinae</taxon>
        <taxon>Periophthalmus</taxon>
    </lineage>
</organism>